<protein>
    <recommendedName>
        <fullName evidence="3">Dynein regulatory complex protein 9</fullName>
    </recommendedName>
</protein>
<feature type="coiled-coil region" evidence="9">
    <location>
        <begin position="332"/>
        <end position="424"/>
    </location>
</feature>
<feature type="region of interest" description="Disordered" evidence="10">
    <location>
        <begin position="80"/>
        <end position="116"/>
    </location>
</feature>
<sequence length="542" mass="61447">MAEAETKHKEEEGGVRFQIEEKASEAADAEGDDDESDVTDPELETTIPPTTPRPSITAAIRRGSFYGDVKARASIVDVLSDTETESDWSEKSSGSTTGGSACEDESVQSSVDDTDDEEQLSTKFRVYIMGFLEGMLERLSLMATLPGATSRDVDLTLANYRGKPRSAPCALGLDDTISTFVYWYHGMQQLLDAVQAFKRFSLVRFRVFELIASSGIHDTSINLEDVPDGLPVLTEKKELLDAANLIHFSLGIPSKLSKFTTETAWLTGVLTTVNKEVVESSSFSVFQDVMDKDELKIRRLPSSIAHVKELKDKMDMLHVLIEAEAQTQKEAMREWAKNIAERKKELKELRADNMVQYRYKADTALASGDLCRRDFEVRLVNLRAENVRLKHDLEVEKNVHDASVEFLKKQNIDLREEAVSLQASFEIDVHNLDHMLEKMKLQKKDKELILAELEPRYMKEMAELEAARLEAIKQEEYFYANQGKCELQLVAVMRIQRIWRGFLVRKIYRKVLKKLKRKRLKAAKKAKKGGGKKKGGARKKKK</sequence>
<feature type="compositionally biased region" description="Low complexity" evidence="10">
    <location>
        <begin position="44"/>
        <end position="57"/>
    </location>
</feature>
<dbReference type="AlphaFoldDB" id="A0A176WNL0"/>
<evidence type="ECO:0000256" key="9">
    <source>
        <dbReference type="SAM" id="Coils"/>
    </source>
</evidence>
<keyword evidence="4" id="KW-0963">Cytoplasm</keyword>
<dbReference type="Pfam" id="PF00612">
    <property type="entry name" value="IQ"/>
    <property type="match status" value="1"/>
</dbReference>
<accession>A0A176WNL0</accession>
<feature type="compositionally biased region" description="Acidic residues" evidence="10">
    <location>
        <begin position="27"/>
        <end position="43"/>
    </location>
</feature>
<evidence type="ECO:0000256" key="8">
    <source>
        <dbReference type="ARBA" id="ARBA00023273"/>
    </source>
</evidence>
<keyword evidence="7" id="KW-0206">Cytoskeleton</keyword>
<dbReference type="InterPro" id="IPR042618">
    <property type="entry name" value="IQCG"/>
</dbReference>
<feature type="region of interest" description="Disordered" evidence="10">
    <location>
        <begin position="1"/>
        <end position="59"/>
    </location>
</feature>
<evidence type="ECO:0000256" key="4">
    <source>
        <dbReference type="ARBA" id="ARBA00022490"/>
    </source>
</evidence>
<dbReference type="SMART" id="SM00015">
    <property type="entry name" value="IQ"/>
    <property type="match status" value="1"/>
</dbReference>
<organism evidence="11 12">
    <name type="scientific">Marchantia polymorpha subsp. ruderalis</name>
    <dbReference type="NCBI Taxonomy" id="1480154"/>
    <lineage>
        <taxon>Eukaryota</taxon>
        <taxon>Viridiplantae</taxon>
        <taxon>Streptophyta</taxon>
        <taxon>Embryophyta</taxon>
        <taxon>Marchantiophyta</taxon>
        <taxon>Marchantiopsida</taxon>
        <taxon>Marchantiidae</taxon>
        <taxon>Marchantiales</taxon>
        <taxon>Marchantiaceae</taxon>
        <taxon>Marchantia</taxon>
    </lineage>
</organism>
<feature type="compositionally biased region" description="Acidic residues" evidence="10">
    <location>
        <begin position="102"/>
        <end position="116"/>
    </location>
</feature>
<dbReference type="PANTHER" id="PTHR14871:SF1">
    <property type="entry name" value="DYNEIN REGULATORY COMPLEX PROTEIN 9"/>
    <property type="match status" value="1"/>
</dbReference>
<name>A0A176WNL0_MARPO</name>
<dbReference type="PROSITE" id="PS50096">
    <property type="entry name" value="IQ"/>
    <property type="match status" value="1"/>
</dbReference>
<dbReference type="Proteomes" id="UP000077202">
    <property type="component" value="Unassembled WGS sequence"/>
</dbReference>
<dbReference type="GO" id="GO:0031514">
    <property type="term" value="C:motile cilium"/>
    <property type="evidence" value="ECO:0007669"/>
    <property type="project" value="TreeGrafter"/>
</dbReference>
<proteinExistence type="inferred from homology"/>
<gene>
    <name evidence="11" type="ORF">AXG93_2886s1070</name>
</gene>
<evidence type="ECO:0000313" key="12">
    <source>
        <dbReference type="Proteomes" id="UP000077202"/>
    </source>
</evidence>
<dbReference type="GO" id="GO:0005737">
    <property type="term" value="C:cytoplasm"/>
    <property type="evidence" value="ECO:0007669"/>
    <property type="project" value="TreeGrafter"/>
</dbReference>
<comment type="similarity">
    <text evidence="2">Belongs to the DRC9 family.</text>
</comment>
<evidence type="ECO:0000256" key="5">
    <source>
        <dbReference type="ARBA" id="ARBA00022846"/>
    </source>
</evidence>
<comment type="caution">
    <text evidence="11">The sequence shown here is derived from an EMBL/GenBank/DDBJ whole genome shotgun (WGS) entry which is preliminary data.</text>
</comment>
<keyword evidence="8" id="KW-0966">Cell projection</keyword>
<evidence type="ECO:0000256" key="3">
    <source>
        <dbReference type="ARBA" id="ARBA00013738"/>
    </source>
</evidence>
<dbReference type="InterPro" id="IPR000048">
    <property type="entry name" value="IQ_motif_EF-hand-BS"/>
</dbReference>
<keyword evidence="6" id="KW-0969">Cilium</keyword>
<feature type="compositionally biased region" description="Basic and acidic residues" evidence="10">
    <location>
        <begin position="1"/>
        <end position="25"/>
    </location>
</feature>
<evidence type="ECO:0000256" key="1">
    <source>
        <dbReference type="ARBA" id="ARBA00004611"/>
    </source>
</evidence>
<keyword evidence="5" id="KW-0282">Flagellum</keyword>
<comment type="subcellular location">
    <subcellularLocation>
        <location evidence="1">Cytoplasm</location>
        <location evidence="1">Cytoskeleton</location>
        <location evidence="1">Flagellum axoneme</location>
    </subcellularLocation>
</comment>
<dbReference type="EMBL" id="LVLJ01000405">
    <property type="protein sequence ID" value="OAE34444.1"/>
    <property type="molecule type" value="Genomic_DNA"/>
</dbReference>
<keyword evidence="9" id="KW-0175">Coiled coil</keyword>
<evidence type="ECO:0000256" key="10">
    <source>
        <dbReference type="SAM" id="MobiDB-lite"/>
    </source>
</evidence>
<keyword evidence="12" id="KW-1185">Reference proteome</keyword>
<evidence type="ECO:0000256" key="2">
    <source>
        <dbReference type="ARBA" id="ARBA00008222"/>
    </source>
</evidence>
<evidence type="ECO:0000256" key="6">
    <source>
        <dbReference type="ARBA" id="ARBA00023069"/>
    </source>
</evidence>
<feature type="region of interest" description="Disordered" evidence="10">
    <location>
        <begin position="518"/>
        <end position="542"/>
    </location>
</feature>
<reference evidence="11" key="1">
    <citation type="submission" date="2016-03" db="EMBL/GenBank/DDBJ databases">
        <title>Mechanisms controlling the formation of the plant cell surface in tip-growing cells are functionally conserved among land plants.</title>
        <authorList>
            <person name="Honkanen S."/>
            <person name="Jones V.A."/>
            <person name="Morieri G."/>
            <person name="Champion C."/>
            <person name="Hetherington A.J."/>
            <person name="Kelly S."/>
            <person name="Saint-Marcoux D."/>
            <person name="Proust H."/>
            <person name="Prescott H."/>
            <person name="Dolan L."/>
        </authorList>
    </citation>
    <scope>NUCLEOTIDE SEQUENCE [LARGE SCALE GENOMIC DNA]</scope>
    <source>
        <tissue evidence="11">Whole gametophyte</tissue>
    </source>
</reference>
<dbReference type="GO" id="GO:0044782">
    <property type="term" value="P:cilium organization"/>
    <property type="evidence" value="ECO:0007669"/>
    <property type="project" value="TreeGrafter"/>
</dbReference>
<dbReference type="PANTHER" id="PTHR14871">
    <property type="entry name" value="DYNEIN REGULATORY COMPLEX PROTEIN 9"/>
    <property type="match status" value="1"/>
</dbReference>
<evidence type="ECO:0000256" key="7">
    <source>
        <dbReference type="ARBA" id="ARBA00023212"/>
    </source>
</evidence>
<evidence type="ECO:0000313" key="11">
    <source>
        <dbReference type="EMBL" id="OAE34444.1"/>
    </source>
</evidence>